<proteinExistence type="predicted"/>
<organism evidence="2 3">
    <name type="scientific">Globodera rostochiensis</name>
    <name type="common">Golden nematode worm</name>
    <name type="synonym">Heterodera rostochiensis</name>
    <dbReference type="NCBI Taxonomy" id="31243"/>
    <lineage>
        <taxon>Eukaryota</taxon>
        <taxon>Metazoa</taxon>
        <taxon>Ecdysozoa</taxon>
        <taxon>Nematoda</taxon>
        <taxon>Chromadorea</taxon>
        <taxon>Rhabditida</taxon>
        <taxon>Tylenchina</taxon>
        <taxon>Tylenchomorpha</taxon>
        <taxon>Tylenchoidea</taxon>
        <taxon>Heteroderidae</taxon>
        <taxon>Heteroderinae</taxon>
        <taxon>Globodera</taxon>
    </lineage>
</organism>
<keyword evidence="2" id="KW-1185">Reference proteome</keyword>
<evidence type="ECO:0000256" key="1">
    <source>
        <dbReference type="SAM" id="MobiDB-lite"/>
    </source>
</evidence>
<accession>A0A914GUF0</accession>
<dbReference type="Proteomes" id="UP000887572">
    <property type="component" value="Unplaced"/>
</dbReference>
<feature type="region of interest" description="Disordered" evidence="1">
    <location>
        <begin position="194"/>
        <end position="218"/>
    </location>
</feature>
<name>A0A914GUF0_GLORO</name>
<protein>
    <submittedName>
        <fullName evidence="3">Uncharacterized protein</fullName>
    </submittedName>
</protein>
<sequence>MCFLIFRKKIRIRGVTTIADRQLRTGQLRTTIADDNCGRDNCGRQLRTTIADKTIADDKNGLYCNALILIEAEDFNYQHIFSTVEKLTGRSSVDEICFYTKDAEDKKVKKFNLTRNKNFAFFSSAIVVRNCRPQLSRPQLSSAIVVRNCLVRNCRPQLSSAIVASAIADPQLSYRRIRVREKQHGVRETVHLKPAGRGGVAGNAPGNEDGSLGGPRFEDGVPLFFQVRE</sequence>
<evidence type="ECO:0000313" key="3">
    <source>
        <dbReference type="WBParaSite" id="Gr19_v10_g11430.t1"/>
    </source>
</evidence>
<evidence type="ECO:0000313" key="2">
    <source>
        <dbReference type="Proteomes" id="UP000887572"/>
    </source>
</evidence>
<dbReference type="AlphaFoldDB" id="A0A914GUF0"/>
<dbReference type="WBParaSite" id="Gr19_v10_g11430.t1">
    <property type="protein sequence ID" value="Gr19_v10_g11430.t1"/>
    <property type="gene ID" value="Gr19_v10_g11430"/>
</dbReference>
<reference evidence="3" key="1">
    <citation type="submission" date="2022-11" db="UniProtKB">
        <authorList>
            <consortium name="WormBaseParasite"/>
        </authorList>
    </citation>
    <scope>IDENTIFICATION</scope>
</reference>